<dbReference type="GO" id="GO:0006396">
    <property type="term" value="P:RNA processing"/>
    <property type="evidence" value="ECO:0007669"/>
    <property type="project" value="InterPro"/>
</dbReference>
<proteinExistence type="predicted"/>
<feature type="non-terminal residue" evidence="2">
    <location>
        <position position="1"/>
    </location>
</feature>
<dbReference type="Proteomes" id="UP000675554">
    <property type="component" value="Unassembled WGS sequence"/>
</dbReference>
<protein>
    <submittedName>
        <fullName evidence="2">Polyribonucleotide nucleotidyltransferase</fullName>
    </submittedName>
</protein>
<keyword evidence="3" id="KW-1185">Reference proteome</keyword>
<feature type="non-terminal residue" evidence="2">
    <location>
        <position position="111"/>
    </location>
</feature>
<dbReference type="Pfam" id="PF03726">
    <property type="entry name" value="PNPase"/>
    <property type="match status" value="1"/>
</dbReference>
<sequence>APTEEVVAAGLDAAKPFIKVLCKAQADLAAKAAKPTGEFPVFLDHQDDVLEALTTAVRDELAQALTIAGKQEREAELDRVKGLAAEKLLPQFEGREKEISAAYRSLTKELV</sequence>
<feature type="domain" description="Polyribonucleotide nucleotidyltransferase RNA-binding" evidence="1">
    <location>
        <begin position="49"/>
        <end position="111"/>
    </location>
</feature>
<dbReference type="EMBL" id="JAGSMN010000072">
    <property type="protein sequence ID" value="MBR7672151.1"/>
    <property type="molecule type" value="Genomic_DNA"/>
</dbReference>
<comment type="caution">
    <text evidence="2">The sequence shown here is derived from an EMBL/GenBank/DDBJ whole genome shotgun (WGS) entry which is preliminary data.</text>
</comment>
<reference evidence="2" key="1">
    <citation type="submission" date="2021-04" db="EMBL/GenBank/DDBJ databases">
        <title>Sequencing of actinobacteria type strains.</title>
        <authorList>
            <person name="Nguyen G.-S."/>
            <person name="Wentzel A."/>
        </authorList>
    </citation>
    <scope>NUCLEOTIDE SEQUENCE</scope>
    <source>
        <strain evidence="2">DSM 42095</strain>
    </source>
</reference>
<organism evidence="2 3">
    <name type="scientific">Streptomyces daliensis</name>
    <dbReference type="NCBI Taxonomy" id="299421"/>
    <lineage>
        <taxon>Bacteria</taxon>
        <taxon>Bacillati</taxon>
        <taxon>Actinomycetota</taxon>
        <taxon>Actinomycetes</taxon>
        <taxon>Kitasatosporales</taxon>
        <taxon>Streptomycetaceae</taxon>
        <taxon>Streptomyces</taxon>
    </lineage>
</organism>
<evidence type="ECO:0000313" key="3">
    <source>
        <dbReference type="Proteomes" id="UP000675554"/>
    </source>
</evidence>
<dbReference type="AlphaFoldDB" id="A0A8T4IJA6"/>
<dbReference type="InterPro" id="IPR015848">
    <property type="entry name" value="PNPase_PH_RNA-bd_bac/org-type"/>
</dbReference>
<dbReference type="InterPro" id="IPR036456">
    <property type="entry name" value="PNPase_PH_RNA-bd_sf"/>
</dbReference>
<gene>
    <name evidence="2" type="ORF">KDA82_03700</name>
</gene>
<name>A0A8T4IJA6_9ACTN</name>
<dbReference type="SUPFAM" id="SSF46915">
    <property type="entry name" value="Polynucleotide phosphorylase/guanosine pentaphosphate synthase (PNPase/GPSI), domain 3"/>
    <property type="match status" value="1"/>
</dbReference>
<evidence type="ECO:0000259" key="1">
    <source>
        <dbReference type="Pfam" id="PF03726"/>
    </source>
</evidence>
<dbReference type="GO" id="GO:0003723">
    <property type="term" value="F:RNA binding"/>
    <property type="evidence" value="ECO:0007669"/>
    <property type="project" value="InterPro"/>
</dbReference>
<dbReference type="Gene3D" id="1.10.10.400">
    <property type="entry name" value="Polyribonucleotide nucleotidyltransferase, RNA-binding domain"/>
    <property type="match status" value="1"/>
</dbReference>
<accession>A0A8T4IJA6</accession>
<evidence type="ECO:0000313" key="2">
    <source>
        <dbReference type="EMBL" id="MBR7672151.1"/>
    </source>
</evidence>